<proteinExistence type="predicted"/>
<keyword evidence="1" id="KW-0472">Membrane</keyword>
<evidence type="ECO:0000259" key="2">
    <source>
        <dbReference type="Pfam" id="PF26452"/>
    </source>
</evidence>
<evidence type="ECO:0000313" key="4">
    <source>
        <dbReference type="Proteomes" id="UP000428325"/>
    </source>
</evidence>
<protein>
    <submittedName>
        <fullName evidence="3">Cytochrome-ba3 oxidase subunit</fullName>
    </submittedName>
</protein>
<feature type="domain" description="DUF8131" evidence="2">
    <location>
        <begin position="2"/>
        <end position="56"/>
    </location>
</feature>
<dbReference type="InterPro" id="IPR058444">
    <property type="entry name" value="DUF8131"/>
</dbReference>
<sequence>MVSIRTVPLVGLLALLPVAVYTLSIESIAAVSLVNVVLIAASVYVMFFPSESASKAAISASR</sequence>
<reference evidence="3 4" key="1">
    <citation type="submission" date="2018-12" db="EMBL/GenBank/DDBJ databases">
        <title>Complete genome sequence of Haloplanus rallus MBLA0036.</title>
        <authorList>
            <person name="Nam Y.-d."/>
            <person name="Kang J."/>
            <person name="Chung W.-H."/>
            <person name="Park Y.S."/>
        </authorList>
    </citation>
    <scope>NUCLEOTIDE SEQUENCE [LARGE SCALE GENOMIC DNA]</scope>
    <source>
        <strain evidence="3 4">MBLA0036</strain>
    </source>
</reference>
<dbReference type="Pfam" id="PF26452">
    <property type="entry name" value="DUF8131"/>
    <property type="match status" value="1"/>
</dbReference>
<evidence type="ECO:0000313" key="3">
    <source>
        <dbReference type="EMBL" id="QGX95374.1"/>
    </source>
</evidence>
<gene>
    <name evidence="3" type="ORF">EI982_11480</name>
</gene>
<keyword evidence="1" id="KW-0812">Transmembrane</keyword>
<evidence type="ECO:0000256" key="1">
    <source>
        <dbReference type="SAM" id="Phobius"/>
    </source>
</evidence>
<keyword evidence="1" id="KW-1133">Transmembrane helix</keyword>
<organism evidence="3 4">
    <name type="scientific">Haloplanus rallus</name>
    <dbReference type="NCBI Taxonomy" id="1816183"/>
    <lineage>
        <taxon>Archaea</taxon>
        <taxon>Methanobacteriati</taxon>
        <taxon>Methanobacteriota</taxon>
        <taxon>Stenosarchaea group</taxon>
        <taxon>Halobacteria</taxon>
        <taxon>Halobacteriales</taxon>
        <taxon>Haloferacaceae</taxon>
        <taxon>Haloplanus</taxon>
    </lineage>
</organism>
<dbReference type="EMBL" id="CP034345">
    <property type="protein sequence ID" value="QGX95374.1"/>
    <property type="molecule type" value="Genomic_DNA"/>
</dbReference>
<dbReference type="KEGG" id="hra:EI982_11480"/>
<name>A0A6B9FA60_9EURY</name>
<dbReference type="AlphaFoldDB" id="A0A6B9FA60"/>
<keyword evidence="4" id="KW-1185">Reference proteome</keyword>
<accession>A0A6B9FA60</accession>
<dbReference type="GeneID" id="99246658"/>
<dbReference type="Proteomes" id="UP000428325">
    <property type="component" value="Chromosome"/>
</dbReference>
<feature type="transmembrane region" description="Helical" evidence="1">
    <location>
        <begin position="30"/>
        <end position="48"/>
    </location>
</feature>
<dbReference type="RefSeq" id="WP_157689832.1">
    <property type="nucleotide sequence ID" value="NZ_CP034345.1"/>
</dbReference>